<dbReference type="EMBL" id="QASN01000020">
    <property type="protein sequence ID" value="PTU73472.1"/>
    <property type="molecule type" value="Genomic_DNA"/>
</dbReference>
<feature type="chain" id="PRO_5015431375" description="CSLREA domain-containing protein" evidence="1">
    <location>
        <begin position="22"/>
        <end position="442"/>
    </location>
</feature>
<sequence length="442" mass="46216">MHSSRFLVGCGLLLLAIGAQAQHPDIIVSKTSDSFDGVCDSDCSLREAITLASQRQGSQRIRLGAGVYQLSLAPPQDTAGNPLEEHENHNGDLDVRYAAITLLGAGMTRTVIDAGQLDRHFDVVAGASLLIQDLSLRNGFHSSEGGVLRNYGVAELKRVRLINNRVSFAQPFGRGGAIANYQSLRVLQSEFIRNHLEGRGGMNYTAVAHGGAIYNARDLLVRDSVFRGSRAAADYESGGGALYNSGFADVARSAFIGNGSTGNGGAVSNADNGVLGMSNSTLSSNITLYGGALANGVDYSAEPSSPKAYLVHLSIVANHGRGLHNTGHARVRNSVIVGNQGSNCSSSGIYAQFESQGLLLSDLSPYGCQADFMVDSASVFSEVLYPIDTNATGLPAHLLRPGSAAVDAGTSACASHDQRGVARPRDGDGDGVARCDLGAYEL</sequence>
<dbReference type="InterPro" id="IPR012334">
    <property type="entry name" value="Pectin_lyas_fold"/>
</dbReference>
<dbReference type="Proteomes" id="UP000244064">
    <property type="component" value="Unassembled WGS sequence"/>
</dbReference>
<dbReference type="Gene3D" id="2.160.20.10">
    <property type="entry name" value="Single-stranded right-handed beta-helix, Pectin lyase-like"/>
    <property type="match status" value="1"/>
</dbReference>
<feature type="signal peptide" evidence="1">
    <location>
        <begin position="1"/>
        <end position="21"/>
    </location>
</feature>
<name>A0A2T5P6U1_9PSED</name>
<evidence type="ECO:0008006" key="4">
    <source>
        <dbReference type="Google" id="ProtNLM"/>
    </source>
</evidence>
<dbReference type="InterPro" id="IPR059226">
    <property type="entry name" value="Choice_anch_Q_dom"/>
</dbReference>
<evidence type="ECO:0000256" key="1">
    <source>
        <dbReference type="SAM" id="SignalP"/>
    </source>
</evidence>
<gene>
    <name evidence="2" type="ORF">DBO85_14185</name>
</gene>
<dbReference type="AlphaFoldDB" id="A0A2T5P6U1"/>
<keyword evidence="3" id="KW-1185">Reference proteome</keyword>
<dbReference type="OrthoDB" id="6772040at2"/>
<evidence type="ECO:0000313" key="2">
    <source>
        <dbReference type="EMBL" id="PTU73472.1"/>
    </source>
</evidence>
<proteinExistence type="predicted"/>
<dbReference type="RefSeq" id="WP_108107918.1">
    <property type="nucleotide sequence ID" value="NZ_QASN01000020.1"/>
</dbReference>
<reference evidence="2 3" key="1">
    <citation type="submission" date="2018-04" db="EMBL/GenBank/DDBJ databases">
        <title>Pseudomonas sp. nov., isolated from mangrove soil.</title>
        <authorList>
            <person name="Chen C."/>
        </authorList>
    </citation>
    <scope>NUCLEOTIDE SEQUENCE [LARGE SCALE GENOMIC DNA]</scope>
    <source>
        <strain evidence="2 3">TC-11</strain>
    </source>
</reference>
<comment type="caution">
    <text evidence="2">The sequence shown here is derived from an EMBL/GenBank/DDBJ whole genome shotgun (WGS) entry which is preliminary data.</text>
</comment>
<dbReference type="SUPFAM" id="SSF51126">
    <property type="entry name" value="Pectin lyase-like"/>
    <property type="match status" value="1"/>
</dbReference>
<protein>
    <recommendedName>
        <fullName evidence="4">CSLREA domain-containing protein</fullName>
    </recommendedName>
</protein>
<evidence type="ECO:0000313" key="3">
    <source>
        <dbReference type="Proteomes" id="UP000244064"/>
    </source>
</evidence>
<organism evidence="2 3">
    <name type="scientific">Pseudomonas mangrovi</name>
    <dbReference type="NCBI Taxonomy" id="2161748"/>
    <lineage>
        <taxon>Bacteria</taxon>
        <taxon>Pseudomonadati</taxon>
        <taxon>Pseudomonadota</taxon>
        <taxon>Gammaproteobacteria</taxon>
        <taxon>Pseudomonadales</taxon>
        <taxon>Pseudomonadaceae</taxon>
        <taxon>Pseudomonas</taxon>
    </lineage>
</organism>
<dbReference type="NCBIfam" id="NF041518">
    <property type="entry name" value="choice_anch_Q"/>
    <property type="match status" value="1"/>
</dbReference>
<keyword evidence="1" id="KW-0732">Signal</keyword>
<accession>A0A2T5P6U1</accession>
<dbReference type="InterPro" id="IPR011050">
    <property type="entry name" value="Pectin_lyase_fold/virulence"/>
</dbReference>